<dbReference type="PANTHER" id="PTHR36506:SF1">
    <property type="entry name" value="PREFLAGELLIN PEPTIDASE"/>
    <property type="match status" value="1"/>
</dbReference>
<evidence type="ECO:0000256" key="6">
    <source>
        <dbReference type="SAM" id="Phobius"/>
    </source>
</evidence>
<sequence>MIANGLLIIFPLLLAIAAFFDLFTMTIPNKLNLIIVVAFVSLAFLLQLPLKQVGMSFALGFGVMVVGFGLFALGVMGGGDVKFLAAISLWLGLSMNMLDFILLTSVYGCALTLVILGLRKVPYFPQFMHGQEWLLRLHDRKAGVPYGIAIAIAGIQVYPNTFWFAQIPTF</sequence>
<keyword evidence="3 6" id="KW-0812">Transmembrane</keyword>
<reference evidence="8 9" key="1">
    <citation type="submission" date="2016-10" db="EMBL/GenBank/DDBJ databases">
        <authorList>
            <person name="Varghese N."/>
            <person name="Submissions S."/>
        </authorList>
    </citation>
    <scope>NUCLEOTIDE SEQUENCE [LARGE SCALE GENOMIC DNA]</scope>
    <source>
        <strain evidence="8 9">DSM 16392</strain>
    </source>
</reference>
<comment type="subcellular location">
    <subcellularLocation>
        <location evidence="1">Cell membrane</location>
        <topology evidence="1">Multi-pass membrane protein</topology>
    </subcellularLocation>
</comment>
<keyword evidence="9" id="KW-1185">Reference proteome</keyword>
<dbReference type="PANTHER" id="PTHR36506">
    <property type="entry name" value="PREFLAGELLIN PEPTIDASE"/>
    <property type="match status" value="1"/>
</dbReference>
<feature type="transmembrane region" description="Helical" evidence="6">
    <location>
        <begin position="97"/>
        <end position="118"/>
    </location>
</feature>
<dbReference type="InterPro" id="IPR052218">
    <property type="entry name" value="Preflagellin_Peptidase"/>
</dbReference>
<protein>
    <submittedName>
        <fullName evidence="8">Prepilin peptidase CpaA</fullName>
    </submittedName>
</protein>
<evidence type="ECO:0000256" key="2">
    <source>
        <dbReference type="ARBA" id="ARBA00022475"/>
    </source>
</evidence>
<dbReference type="InterPro" id="IPR000045">
    <property type="entry name" value="Prepilin_IV_endopep_pep"/>
</dbReference>
<feature type="transmembrane region" description="Helical" evidence="6">
    <location>
        <begin position="57"/>
        <end position="77"/>
    </location>
</feature>
<keyword evidence="2" id="KW-1003">Cell membrane</keyword>
<keyword evidence="5 6" id="KW-0472">Membrane</keyword>
<name>A0A1I3YUA0_9HYPH</name>
<gene>
    <name evidence="8" type="ORF">SAMN04488518_104232</name>
</gene>
<feature type="transmembrane region" description="Helical" evidence="6">
    <location>
        <begin position="33"/>
        <end position="50"/>
    </location>
</feature>
<evidence type="ECO:0000256" key="3">
    <source>
        <dbReference type="ARBA" id="ARBA00022692"/>
    </source>
</evidence>
<dbReference type="Proteomes" id="UP000199598">
    <property type="component" value="Unassembled WGS sequence"/>
</dbReference>
<dbReference type="Pfam" id="PF01478">
    <property type="entry name" value="Peptidase_A24"/>
    <property type="match status" value="1"/>
</dbReference>
<feature type="domain" description="Prepilin type IV endopeptidase peptidase" evidence="7">
    <location>
        <begin position="8"/>
        <end position="112"/>
    </location>
</feature>
<dbReference type="EMBL" id="FOSK01000004">
    <property type="protein sequence ID" value="SFK35350.1"/>
    <property type="molecule type" value="Genomic_DNA"/>
</dbReference>
<evidence type="ECO:0000313" key="8">
    <source>
        <dbReference type="EMBL" id="SFK35350.1"/>
    </source>
</evidence>
<evidence type="ECO:0000256" key="5">
    <source>
        <dbReference type="ARBA" id="ARBA00023136"/>
    </source>
</evidence>
<accession>A0A1I3YUA0</accession>
<evidence type="ECO:0000259" key="7">
    <source>
        <dbReference type="Pfam" id="PF01478"/>
    </source>
</evidence>
<proteinExistence type="predicted"/>
<organism evidence="8 9">
    <name type="scientific">Pseudovibrio ascidiaceicola</name>
    <dbReference type="NCBI Taxonomy" id="285279"/>
    <lineage>
        <taxon>Bacteria</taxon>
        <taxon>Pseudomonadati</taxon>
        <taxon>Pseudomonadota</taxon>
        <taxon>Alphaproteobacteria</taxon>
        <taxon>Hyphomicrobiales</taxon>
        <taxon>Stappiaceae</taxon>
        <taxon>Pseudovibrio</taxon>
    </lineage>
</organism>
<evidence type="ECO:0000256" key="4">
    <source>
        <dbReference type="ARBA" id="ARBA00022989"/>
    </source>
</evidence>
<evidence type="ECO:0000256" key="1">
    <source>
        <dbReference type="ARBA" id="ARBA00004651"/>
    </source>
</evidence>
<comment type="caution">
    <text evidence="8">The sequence shown here is derived from an EMBL/GenBank/DDBJ whole genome shotgun (WGS) entry which is preliminary data.</text>
</comment>
<dbReference type="Gene3D" id="1.20.120.1220">
    <property type="match status" value="1"/>
</dbReference>
<keyword evidence="4 6" id="KW-1133">Transmembrane helix</keyword>
<evidence type="ECO:0000313" key="9">
    <source>
        <dbReference type="Proteomes" id="UP000199598"/>
    </source>
</evidence>
<dbReference type="RefSeq" id="WP_093518863.1">
    <property type="nucleotide sequence ID" value="NZ_FOSK01000004.1"/>
</dbReference>
<feature type="transmembrane region" description="Helical" evidence="6">
    <location>
        <begin position="7"/>
        <end position="27"/>
    </location>
</feature>